<feature type="transmembrane region" description="Helical" evidence="1">
    <location>
        <begin position="124"/>
        <end position="144"/>
    </location>
</feature>
<keyword evidence="1" id="KW-0472">Membrane</keyword>
<feature type="transmembrane region" description="Helical" evidence="1">
    <location>
        <begin position="156"/>
        <end position="180"/>
    </location>
</feature>
<organism evidence="2 3">
    <name type="scientific">Pinibacter aurantiacus</name>
    <dbReference type="NCBI Taxonomy" id="2851599"/>
    <lineage>
        <taxon>Bacteria</taxon>
        <taxon>Pseudomonadati</taxon>
        <taxon>Bacteroidota</taxon>
        <taxon>Chitinophagia</taxon>
        <taxon>Chitinophagales</taxon>
        <taxon>Chitinophagaceae</taxon>
        <taxon>Pinibacter</taxon>
    </lineage>
</organism>
<evidence type="ECO:0000313" key="2">
    <source>
        <dbReference type="EMBL" id="MBV4356725.1"/>
    </source>
</evidence>
<feature type="transmembrane region" description="Helical" evidence="1">
    <location>
        <begin position="63"/>
        <end position="87"/>
    </location>
</feature>
<keyword evidence="1" id="KW-0812">Transmembrane</keyword>
<reference evidence="2" key="1">
    <citation type="submission" date="2021-06" db="EMBL/GenBank/DDBJ databases">
        <authorList>
            <person name="Huq M.A."/>
        </authorList>
    </citation>
    <scope>NUCLEOTIDE SEQUENCE</scope>
    <source>
        <strain evidence="2">MAH-26</strain>
    </source>
</reference>
<dbReference type="Proteomes" id="UP000812270">
    <property type="component" value="Unassembled WGS sequence"/>
</dbReference>
<keyword evidence="3" id="KW-1185">Reference proteome</keyword>
<sequence>MEIINGLITTADVLSALILICTILFILLKKGMQFTFLKLLAINAGYNLVITLLRLFLGHENPAYAIGFNLTRPVDIITALLILYVLWDKPLFRKFLVISIIPVMALWVRELWFEPIDHIHLTALIPPSMWSIIITAVALALLYQKPEKQSFVFTRFLIVAGFMIYNFTYFIIEALMPYYFFAKPFEEQKMLVPQIGLLNLGAYFFTRVILLLAAADFLSDISYKRTQLALQRQFFPSHS</sequence>
<comment type="caution">
    <text evidence="2">The sequence shown here is derived from an EMBL/GenBank/DDBJ whole genome shotgun (WGS) entry which is preliminary data.</text>
</comment>
<dbReference type="AlphaFoldDB" id="A0A9E2SBA8"/>
<feature type="transmembrane region" description="Helical" evidence="1">
    <location>
        <begin position="39"/>
        <end position="57"/>
    </location>
</feature>
<protein>
    <submittedName>
        <fullName evidence="2">Uncharacterized protein</fullName>
    </submittedName>
</protein>
<name>A0A9E2SBA8_9BACT</name>
<feature type="transmembrane region" description="Helical" evidence="1">
    <location>
        <begin position="6"/>
        <end position="27"/>
    </location>
</feature>
<evidence type="ECO:0000313" key="3">
    <source>
        <dbReference type="Proteomes" id="UP000812270"/>
    </source>
</evidence>
<dbReference type="EMBL" id="JAHSPG010000003">
    <property type="protein sequence ID" value="MBV4356725.1"/>
    <property type="molecule type" value="Genomic_DNA"/>
</dbReference>
<gene>
    <name evidence="2" type="ORF">KTO63_06145</name>
</gene>
<feature type="transmembrane region" description="Helical" evidence="1">
    <location>
        <begin position="200"/>
        <end position="218"/>
    </location>
</feature>
<dbReference type="RefSeq" id="WP_217790365.1">
    <property type="nucleotide sequence ID" value="NZ_JAHSPG010000003.1"/>
</dbReference>
<evidence type="ECO:0000256" key="1">
    <source>
        <dbReference type="SAM" id="Phobius"/>
    </source>
</evidence>
<accession>A0A9E2SBA8</accession>
<feature type="transmembrane region" description="Helical" evidence="1">
    <location>
        <begin position="94"/>
        <end position="112"/>
    </location>
</feature>
<proteinExistence type="predicted"/>
<keyword evidence="1" id="KW-1133">Transmembrane helix</keyword>